<reference evidence="1" key="1">
    <citation type="submission" date="2018-02" db="EMBL/GenBank/DDBJ databases">
        <title>Rhizophora mucronata_Transcriptome.</title>
        <authorList>
            <person name="Meera S.P."/>
            <person name="Sreeshan A."/>
            <person name="Augustine A."/>
        </authorList>
    </citation>
    <scope>NUCLEOTIDE SEQUENCE</scope>
    <source>
        <tissue evidence="1">Leaf</tissue>
    </source>
</reference>
<organism evidence="1">
    <name type="scientific">Rhizophora mucronata</name>
    <name type="common">Asiatic mangrove</name>
    <dbReference type="NCBI Taxonomy" id="61149"/>
    <lineage>
        <taxon>Eukaryota</taxon>
        <taxon>Viridiplantae</taxon>
        <taxon>Streptophyta</taxon>
        <taxon>Embryophyta</taxon>
        <taxon>Tracheophyta</taxon>
        <taxon>Spermatophyta</taxon>
        <taxon>Magnoliopsida</taxon>
        <taxon>eudicotyledons</taxon>
        <taxon>Gunneridae</taxon>
        <taxon>Pentapetalae</taxon>
        <taxon>rosids</taxon>
        <taxon>fabids</taxon>
        <taxon>Malpighiales</taxon>
        <taxon>Rhizophoraceae</taxon>
        <taxon>Rhizophora</taxon>
    </lineage>
</organism>
<accession>A0A2P2M7G8</accession>
<protein>
    <submittedName>
        <fullName evidence="1">Uncharacterized protein</fullName>
    </submittedName>
</protein>
<dbReference type="AlphaFoldDB" id="A0A2P2M7G8"/>
<proteinExistence type="predicted"/>
<name>A0A2P2M7G8_RHIMU</name>
<dbReference type="EMBL" id="GGEC01045645">
    <property type="protein sequence ID" value="MBX26129.1"/>
    <property type="molecule type" value="Transcribed_RNA"/>
</dbReference>
<sequence>MYINLDCGSSFSRLIFCTHLTANCMWDCCCYIQRRGNRFQGYSHIQGVNPISGPVG</sequence>
<evidence type="ECO:0000313" key="1">
    <source>
        <dbReference type="EMBL" id="MBX26129.1"/>
    </source>
</evidence>